<dbReference type="InterPro" id="IPR036390">
    <property type="entry name" value="WH_DNA-bd_sf"/>
</dbReference>
<keyword evidence="5" id="KW-0472">Membrane</keyword>
<dbReference type="Gene3D" id="3.40.50.1820">
    <property type="entry name" value="alpha/beta hydrolase"/>
    <property type="match status" value="1"/>
</dbReference>
<protein>
    <recommendedName>
        <fullName evidence="6">Tyrosine specific protein phosphatases domain-containing protein</fullName>
    </recommendedName>
</protein>
<dbReference type="SUPFAM" id="SSF46785">
    <property type="entry name" value="Winged helix' DNA-binding domain"/>
    <property type="match status" value="1"/>
</dbReference>
<dbReference type="PANTHER" id="PTHR11710">
    <property type="entry name" value="40S RIBOSOMAL PROTEIN S19"/>
    <property type="match status" value="1"/>
</dbReference>
<feature type="region of interest" description="Disordered" evidence="4">
    <location>
        <begin position="381"/>
        <end position="437"/>
    </location>
</feature>
<organism evidence="7 8">
    <name type="scientific">Cryomyces antarcticus</name>
    <dbReference type="NCBI Taxonomy" id="329879"/>
    <lineage>
        <taxon>Eukaryota</taxon>
        <taxon>Fungi</taxon>
        <taxon>Dikarya</taxon>
        <taxon>Ascomycota</taxon>
        <taxon>Pezizomycotina</taxon>
        <taxon>Dothideomycetes</taxon>
        <taxon>Dothideomycetes incertae sedis</taxon>
        <taxon>Cryomyces</taxon>
    </lineage>
</organism>
<name>A0ABR0M7X1_9PEZI</name>
<sequence>MALDSDSISAPDRVSTLPVLSDLRTRFLLFVHEALALVGAGDGRQLFAMGLIQLTVLCGLTSGFWLLLRRRMQSNRDNTSASSNTVDSDATATDPGLLKKHSTFQSYTVPSTGFTYPAIRTFYRPHPQADKLPSEPTPLPLLVFIHGLGGSVAQFHPLLKSLVNIAPCLALDLPGCGLSRAEPTHWDAYTADALVQLLTVAIERHRDNDNLQPVVLIGHSMGCSLAASLASLTSSNISPVSQFVTGLIAICPRSAPPTRKECSRLRMLQYTPPFLFDLYRWWDRRLGTESPSVTRFVGAGADLETKKLQMRFNEQSKTPTFFRMAFGALPDWSSGSAVGGMPGEEVWGGLKVPILLVAGKSDEICPPGEVDDIARFLSKKPVGKSPHGKGVPESAGPVDLLITDGTHNANVPELESISSPRPAPSRDGEESTSSITTVHHQKLKVVVFPPPASHGLMYDAVTSRTLSGLIQDFLSDYVDTRLSPRWQLQYLTTEGKWDVKNLAKWQAVTPVSASIAGVFRAMKTLREVDDRHCPRVFVKEWAGKIGWVVDISHESPMYNPNGLEEGGIEYYKFPTVSKLPPTVEEVKSFITLIDSLRSKARRDTEKHSQDEVGNSPLIGVHCHYGFNRTGFFIVSYLVEKMGFTLQDGLQEFARNRPPGIRHDYFIDTLFANKFIDAYAAFLKRQGKLPIPGWVDTVKTSHAKELPPQSIDWFYIRAASVARHIYMRKTVGVGRLRKAHGSQKNRGSRPSHHVDASGSVDRKVMQALEKIGVLEQDEDKGGRRITQSGQRDLDRIAMTTLEAEDEGDDE</sequence>
<feature type="region of interest" description="Disordered" evidence="4">
    <location>
        <begin position="735"/>
        <end position="758"/>
    </location>
</feature>
<dbReference type="InterPro" id="IPR000387">
    <property type="entry name" value="Tyr_Pase_dom"/>
</dbReference>
<reference evidence="7 8" key="1">
    <citation type="submission" date="2023-08" db="EMBL/GenBank/DDBJ databases">
        <title>Black Yeasts Isolated from many extreme environments.</title>
        <authorList>
            <person name="Coleine C."/>
            <person name="Stajich J.E."/>
            <person name="Selbmann L."/>
        </authorList>
    </citation>
    <scope>NUCLEOTIDE SEQUENCE [LARGE SCALE GENOMIC DNA]</scope>
    <source>
        <strain evidence="7 8">CCFEE 536</strain>
    </source>
</reference>
<dbReference type="Proteomes" id="UP001357485">
    <property type="component" value="Unassembled WGS sequence"/>
</dbReference>
<dbReference type="Gene3D" id="1.10.10.10">
    <property type="entry name" value="Winged helix-like DNA-binding domain superfamily/Winged helix DNA-binding domain"/>
    <property type="match status" value="1"/>
</dbReference>
<evidence type="ECO:0000256" key="1">
    <source>
        <dbReference type="ARBA" id="ARBA00010014"/>
    </source>
</evidence>
<dbReference type="PANTHER" id="PTHR11710:SF0">
    <property type="entry name" value="40S RIBOSOMAL PROTEIN S19"/>
    <property type="match status" value="1"/>
</dbReference>
<evidence type="ECO:0000313" key="7">
    <source>
        <dbReference type="EMBL" id="KAK5292471.1"/>
    </source>
</evidence>
<feature type="domain" description="Tyrosine specific protein phosphatases" evidence="6">
    <location>
        <begin position="587"/>
        <end position="657"/>
    </location>
</feature>
<comment type="similarity">
    <text evidence="1">Belongs to the eukaryotic ribosomal protein eS19 family.</text>
</comment>
<dbReference type="Pfam" id="PF00561">
    <property type="entry name" value="Abhydrolase_1"/>
    <property type="match status" value="1"/>
</dbReference>
<dbReference type="InterPro" id="IPR001266">
    <property type="entry name" value="Ribosomal_eS19"/>
</dbReference>
<keyword evidence="8" id="KW-1185">Reference proteome</keyword>
<evidence type="ECO:0000256" key="2">
    <source>
        <dbReference type="ARBA" id="ARBA00022980"/>
    </source>
</evidence>
<dbReference type="CDD" id="cd14502">
    <property type="entry name" value="RNA_5'-triphosphatase"/>
    <property type="match status" value="1"/>
</dbReference>
<evidence type="ECO:0000256" key="4">
    <source>
        <dbReference type="SAM" id="MobiDB-lite"/>
    </source>
</evidence>
<gene>
    <name evidence="7" type="ORF">LTR16_001832</name>
</gene>
<dbReference type="SUPFAM" id="SSF53474">
    <property type="entry name" value="alpha/beta-Hydrolases"/>
    <property type="match status" value="1"/>
</dbReference>
<accession>A0ABR0M7X1</accession>
<dbReference type="InterPro" id="IPR036388">
    <property type="entry name" value="WH-like_DNA-bd_sf"/>
</dbReference>
<keyword evidence="3" id="KW-0687">Ribonucleoprotein</keyword>
<feature type="transmembrane region" description="Helical" evidence="5">
    <location>
        <begin position="46"/>
        <end position="68"/>
    </location>
</feature>
<dbReference type="Pfam" id="PF01090">
    <property type="entry name" value="Ribosomal_S19e"/>
    <property type="match status" value="1"/>
</dbReference>
<keyword evidence="5" id="KW-1133">Transmembrane helix</keyword>
<keyword evidence="2" id="KW-0689">Ribosomal protein</keyword>
<proteinExistence type="inferred from homology"/>
<dbReference type="InterPro" id="IPR029021">
    <property type="entry name" value="Prot-tyrosine_phosphatase-like"/>
</dbReference>
<evidence type="ECO:0000256" key="5">
    <source>
        <dbReference type="SAM" id="Phobius"/>
    </source>
</evidence>
<evidence type="ECO:0000313" key="8">
    <source>
        <dbReference type="Proteomes" id="UP001357485"/>
    </source>
</evidence>
<dbReference type="PROSITE" id="PS50056">
    <property type="entry name" value="TYR_PHOSPHATASE_2"/>
    <property type="match status" value="1"/>
</dbReference>
<dbReference type="EMBL" id="JAVRRA010000116">
    <property type="protein sequence ID" value="KAK5292471.1"/>
    <property type="molecule type" value="Genomic_DNA"/>
</dbReference>
<feature type="compositionally biased region" description="Basic residues" evidence="4">
    <location>
        <begin position="735"/>
        <end position="750"/>
    </location>
</feature>
<dbReference type="Gene3D" id="3.90.190.10">
    <property type="entry name" value="Protein tyrosine phosphatase superfamily"/>
    <property type="match status" value="1"/>
</dbReference>
<dbReference type="InterPro" id="IPR000073">
    <property type="entry name" value="AB_hydrolase_1"/>
</dbReference>
<feature type="region of interest" description="Disordered" evidence="4">
    <location>
        <begin position="776"/>
        <end position="809"/>
    </location>
</feature>
<dbReference type="InterPro" id="IPR016130">
    <property type="entry name" value="Tyr_Pase_AS"/>
</dbReference>
<dbReference type="SMART" id="SM01413">
    <property type="entry name" value="Ribosomal_S19e"/>
    <property type="match status" value="1"/>
</dbReference>
<evidence type="ECO:0000256" key="3">
    <source>
        <dbReference type="ARBA" id="ARBA00023274"/>
    </source>
</evidence>
<evidence type="ECO:0000259" key="6">
    <source>
        <dbReference type="PROSITE" id="PS50056"/>
    </source>
</evidence>
<comment type="caution">
    <text evidence="7">The sequence shown here is derived from an EMBL/GenBank/DDBJ whole genome shotgun (WGS) entry which is preliminary data.</text>
</comment>
<dbReference type="SUPFAM" id="SSF52799">
    <property type="entry name" value="(Phosphotyrosine protein) phosphatases II"/>
    <property type="match status" value="1"/>
</dbReference>
<dbReference type="PROSITE" id="PS00383">
    <property type="entry name" value="TYR_PHOSPHATASE_1"/>
    <property type="match status" value="1"/>
</dbReference>
<dbReference type="InterPro" id="IPR029058">
    <property type="entry name" value="AB_hydrolase_fold"/>
</dbReference>
<keyword evidence="5" id="KW-0812">Transmembrane</keyword>